<feature type="domain" description="Radical SAM core" evidence="7">
    <location>
        <begin position="52"/>
        <end position="268"/>
    </location>
</feature>
<dbReference type="Pfam" id="PF04055">
    <property type="entry name" value="Radical_SAM"/>
    <property type="match status" value="1"/>
</dbReference>
<comment type="cofactor">
    <cofactor evidence="1">
        <name>[4Fe-4S] cluster</name>
        <dbReference type="ChEBI" id="CHEBI:49883"/>
    </cofactor>
</comment>
<keyword evidence="3" id="KW-0949">S-adenosyl-L-methionine</keyword>
<dbReference type="GO" id="GO:0046872">
    <property type="term" value="F:metal ion binding"/>
    <property type="evidence" value="ECO:0007669"/>
    <property type="project" value="UniProtKB-KW"/>
</dbReference>
<evidence type="ECO:0000259" key="7">
    <source>
        <dbReference type="PROSITE" id="PS51918"/>
    </source>
</evidence>
<dbReference type="InterPro" id="IPR050377">
    <property type="entry name" value="Radical_SAM_PqqE_MftC-like"/>
</dbReference>
<dbReference type="SFLD" id="SFLDG01067">
    <property type="entry name" value="SPASM/twitch_domain_containing"/>
    <property type="match status" value="1"/>
</dbReference>
<accession>A0A5B9PD53</accession>
<dbReference type="InterPro" id="IPR058240">
    <property type="entry name" value="rSAM_sf"/>
</dbReference>
<dbReference type="AlphaFoldDB" id="A0A5B9PD53"/>
<keyword evidence="2" id="KW-0004">4Fe-4S</keyword>
<dbReference type="Pfam" id="PF13186">
    <property type="entry name" value="SPASM"/>
    <property type="match status" value="1"/>
</dbReference>
<evidence type="ECO:0000256" key="5">
    <source>
        <dbReference type="ARBA" id="ARBA00023004"/>
    </source>
</evidence>
<dbReference type="InterPro" id="IPR034391">
    <property type="entry name" value="AdoMet-like_SPASM_containing"/>
</dbReference>
<dbReference type="GO" id="GO:0051536">
    <property type="term" value="F:iron-sulfur cluster binding"/>
    <property type="evidence" value="ECO:0007669"/>
    <property type="project" value="UniProtKB-KW"/>
</dbReference>
<keyword evidence="5" id="KW-0408">Iron</keyword>
<evidence type="ECO:0000256" key="6">
    <source>
        <dbReference type="ARBA" id="ARBA00023014"/>
    </source>
</evidence>
<dbReference type="PROSITE" id="PS51918">
    <property type="entry name" value="RADICAL_SAM"/>
    <property type="match status" value="1"/>
</dbReference>
<dbReference type="RefSeq" id="WP_075085964.1">
    <property type="nucleotide sequence ID" value="NZ_CP042912.1"/>
</dbReference>
<dbReference type="GO" id="GO:0003824">
    <property type="term" value="F:catalytic activity"/>
    <property type="evidence" value="ECO:0007669"/>
    <property type="project" value="InterPro"/>
</dbReference>
<evidence type="ECO:0000256" key="2">
    <source>
        <dbReference type="ARBA" id="ARBA00022485"/>
    </source>
</evidence>
<dbReference type="InterPro" id="IPR007197">
    <property type="entry name" value="rSAM"/>
</dbReference>
<dbReference type="SUPFAM" id="SSF102114">
    <property type="entry name" value="Radical SAM enzymes"/>
    <property type="match status" value="1"/>
</dbReference>
<dbReference type="SFLD" id="SFLDG01387">
    <property type="entry name" value="BtrN-like_SPASM_domain_contain"/>
    <property type="match status" value="1"/>
</dbReference>
<evidence type="ECO:0000256" key="4">
    <source>
        <dbReference type="ARBA" id="ARBA00022723"/>
    </source>
</evidence>
<gene>
    <name evidence="8" type="ORF">MFFC18_30100</name>
</gene>
<reference evidence="8 9" key="1">
    <citation type="submission" date="2019-08" db="EMBL/GenBank/DDBJ databases">
        <title>Deep-cultivation of Planctomycetes and their phenomic and genomic characterization uncovers novel biology.</title>
        <authorList>
            <person name="Wiegand S."/>
            <person name="Jogler M."/>
            <person name="Boedeker C."/>
            <person name="Pinto D."/>
            <person name="Vollmers J."/>
            <person name="Rivas-Marin E."/>
            <person name="Kohn T."/>
            <person name="Peeters S.H."/>
            <person name="Heuer A."/>
            <person name="Rast P."/>
            <person name="Oberbeckmann S."/>
            <person name="Bunk B."/>
            <person name="Jeske O."/>
            <person name="Meyerdierks A."/>
            <person name="Storesund J.E."/>
            <person name="Kallscheuer N."/>
            <person name="Luecker S."/>
            <person name="Lage O.M."/>
            <person name="Pohl T."/>
            <person name="Merkel B.J."/>
            <person name="Hornburger P."/>
            <person name="Mueller R.-W."/>
            <person name="Bruemmer F."/>
            <person name="Labrenz M."/>
            <person name="Spormann A.M."/>
            <person name="Op den Camp H."/>
            <person name="Overmann J."/>
            <person name="Amann R."/>
            <person name="Jetten M.S.M."/>
            <person name="Mascher T."/>
            <person name="Medema M.H."/>
            <person name="Devos D.P."/>
            <person name="Kaster A.-K."/>
            <person name="Ovreas L."/>
            <person name="Rohde M."/>
            <person name="Galperin M.Y."/>
            <person name="Jogler C."/>
        </authorList>
    </citation>
    <scope>NUCLEOTIDE SEQUENCE [LARGE SCALE GENOMIC DNA]</scope>
    <source>
        <strain evidence="8 9">FC18</strain>
    </source>
</reference>
<evidence type="ECO:0000256" key="3">
    <source>
        <dbReference type="ARBA" id="ARBA00022691"/>
    </source>
</evidence>
<name>A0A5B9PD53_9BACT</name>
<proteinExistence type="predicted"/>
<dbReference type="SFLD" id="SFLDS00029">
    <property type="entry name" value="Radical_SAM"/>
    <property type="match status" value="1"/>
</dbReference>
<dbReference type="Proteomes" id="UP000322214">
    <property type="component" value="Chromosome"/>
</dbReference>
<evidence type="ECO:0000313" key="9">
    <source>
        <dbReference type="Proteomes" id="UP000322214"/>
    </source>
</evidence>
<dbReference type="InterPro" id="IPR013785">
    <property type="entry name" value="Aldolase_TIM"/>
</dbReference>
<dbReference type="EMBL" id="CP042912">
    <property type="protein sequence ID" value="QEG23115.1"/>
    <property type="molecule type" value="Genomic_DNA"/>
</dbReference>
<organism evidence="8 9">
    <name type="scientific">Mariniblastus fucicola</name>
    <dbReference type="NCBI Taxonomy" id="980251"/>
    <lineage>
        <taxon>Bacteria</taxon>
        <taxon>Pseudomonadati</taxon>
        <taxon>Planctomycetota</taxon>
        <taxon>Planctomycetia</taxon>
        <taxon>Pirellulales</taxon>
        <taxon>Pirellulaceae</taxon>
        <taxon>Mariniblastus</taxon>
    </lineage>
</organism>
<dbReference type="OrthoDB" id="9782387at2"/>
<dbReference type="CDD" id="cd21109">
    <property type="entry name" value="SPASM"/>
    <property type="match status" value="1"/>
</dbReference>
<dbReference type="STRING" id="980251.GCA_001642875_03949"/>
<dbReference type="Gene3D" id="3.20.20.70">
    <property type="entry name" value="Aldolase class I"/>
    <property type="match status" value="1"/>
</dbReference>
<keyword evidence="4" id="KW-0479">Metal-binding</keyword>
<keyword evidence="6" id="KW-0411">Iron-sulfur</keyword>
<protein>
    <submittedName>
        <fullName evidence="8">Pyrroloquinoline quinone biosynthesis protein PqqE</fullName>
    </submittedName>
</protein>
<dbReference type="PANTHER" id="PTHR11228">
    <property type="entry name" value="RADICAL SAM DOMAIN PROTEIN"/>
    <property type="match status" value="1"/>
</dbReference>
<dbReference type="InterPro" id="IPR023885">
    <property type="entry name" value="4Fe4S-binding_SPASM_dom"/>
</dbReference>
<dbReference type="CDD" id="cd01335">
    <property type="entry name" value="Radical_SAM"/>
    <property type="match status" value="1"/>
</dbReference>
<evidence type="ECO:0000256" key="1">
    <source>
        <dbReference type="ARBA" id="ARBA00001966"/>
    </source>
</evidence>
<keyword evidence="9" id="KW-1185">Reference proteome</keyword>
<evidence type="ECO:0000313" key="8">
    <source>
        <dbReference type="EMBL" id="QEG23115.1"/>
    </source>
</evidence>
<sequence>METDFVRAIMHDSKTTSRIELPLFTTEQKRDVEKLNREILEIELNENRYEFASRPHEAHIQFSNFCNMSCVMCWNGNNPKTQKLTEELVAKVADQLGPHLSLIQPYDGSEPLILTWEETRDLARKYGVQLKITTNVQFLDEEKFNELKDITQTLCLSIDTHVPEIFEKIRLRSNSGKVFKNFAETAQRCREANLECTVNVVLMMENLPFMPDTLRYFAEMGYDDVNLMQMIDINSDSNFHDPLAHFSDEFLEWVKQDCIAACKESKIRMLWNVGQMEIFDYRENPTPLDPRRKEENHFDWRMRLHFPGFCRNVMNKIRIEADGNVAPCCYATQGQLSLGNLNQQNFEEIWNGTEAKDLRRAMYCRDLPSLCTECRINEPMAPRDNLPFVAKVMQEQPEFFAGSCESDLKIISPEHVARMAEAPIFRFESPSRTPEILVAVARGGEADCVDTFRTRASFDENGIGSFAIPAELFARLKTNHGQWIAVWQAGENGTALHRCEKLQCFISHQSMQRLDGSTLGYTDEGYQPLYELGAAKPVGFAKAS</sequence>
<dbReference type="KEGG" id="mff:MFFC18_30100"/>
<dbReference type="PANTHER" id="PTHR11228:SF7">
    <property type="entry name" value="PQQA PEPTIDE CYCLASE"/>
    <property type="match status" value="1"/>
</dbReference>